<accession>A0ABR0ZT55</accession>
<feature type="transmembrane region" description="Helical" evidence="4">
    <location>
        <begin position="191"/>
        <end position="212"/>
    </location>
</feature>
<sequence length="229" mass="26746">MTEQTELIHTFNGIPFSTRVSKELLQSLDTYEAREDDVLLVSYPKSGTHWLTEIMKNLYHSHNEDNGVSKVTLTSPLEFGDLSKFDELRNLPNKRLIPTHLNYEMIPVQFKTKKCKMIYVIRNPKDTAVSLYHYYKQNPNLPKIEKWSSFLEMFLKGEGEVHLLYYCSNILYCETHINVVIHNSVLYLDYIIMYCIFLLQLCVVLGLIMSLAGKRIKLMKMSLFCTMSP</sequence>
<dbReference type="InterPro" id="IPR000863">
    <property type="entry name" value="Sulfotransferase_dom"/>
</dbReference>
<evidence type="ECO:0000256" key="3">
    <source>
        <dbReference type="RuleBase" id="RU361155"/>
    </source>
</evidence>
<dbReference type="EC" id="2.8.2.-" evidence="3"/>
<name>A0ABR0ZT55_HUSHU</name>
<evidence type="ECO:0000313" key="6">
    <source>
        <dbReference type="EMBL" id="KAK6487999.1"/>
    </source>
</evidence>
<proteinExistence type="inferred from homology"/>
<keyword evidence="4" id="KW-0472">Membrane</keyword>
<evidence type="ECO:0000259" key="5">
    <source>
        <dbReference type="Pfam" id="PF00685"/>
    </source>
</evidence>
<dbReference type="PANTHER" id="PTHR11783">
    <property type="entry name" value="SULFOTRANSFERASE SULT"/>
    <property type="match status" value="1"/>
</dbReference>
<keyword evidence="7" id="KW-1185">Reference proteome</keyword>
<dbReference type="Proteomes" id="UP001369086">
    <property type="component" value="Unassembled WGS sequence"/>
</dbReference>
<keyword evidence="4" id="KW-1133">Transmembrane helix</keyword>
<reference evidence="6 7" key="1">
    <citation type="submission" date="2021-05" db="EMBL/GenBank/DDBJ databases">
        <authorList>
            <person name="Zahm M."/>
            <person name="Klopp C."/>
            <person name="Cabau C."/>
            <person name="Kuhl H."/>
            <person name="Suciu R."/>
            <person name="Ciorpac M."/>
            <person name="Holostenco D."/>
            <person name="Gessner J."/>
            <person name="Wuertz S."/>
            <person name="Hohne C."/>
            <person name="Stock M."/>
            <person name="Gislard M."/>
            <person name="Lluch J."/>
            <person name="Milhes M."/>
            <person name="Lampietro C."/>
            <person name="Lopez Roques C."/>
            <person name="Donnadieu C."/>
            <person name="Du K."/>
            <person name="Schartl M."/>
            <person name="Guiguen Y."/>
        </authorList>
    </citation>
    <scope>NUCLEOTIDE SEQUENCE [LARGE SCALE GENOMIC DNA]</scope>
    <source>
        <strain evidence="6">Hh-F2</strain>
        <tissue evidence="6">Blood</tissue>
    </source>
</reference>
<keyword evidence="4" id="KW-0812">Transmembrane</keyword>
<comment type="similarity">
    <text evidence="1 3">Belongs to the sulfotransferase 1 family.</text>
</comment>
<evidence type="ECO:0000256" key="2">
    <source>
        <dbReference type="ARBA" id="ARBA00022679"/>
    </source>
</evidence>
<comment type="caution">
    <text evidence="6">The sequence shown here is derived from an EMBL/GenBank/DDBJ whole genome shotgun (WGS) entry which is preliminary data.</text>
</comment>
<evidence type="ECO:0000256" key="1">
    <source>
        <dbReference type="ARBA" id="ARBA00005771"/>
    </source>
</evidence>
<organism evidence="6 7">
    <name type="scientific">Huso huso</name>
    <name type="common">Beluga</name>
    <name type="synonym">Acipenser huso</name>
    <dbReference type="NCBI Taxonomy" id="61971"/>
    <lineage>
        <taxon>Eukaryota</taxon>
        <taxon>Metazoa</taxon>
        <taxon>Chordata</taxon>
        <taxon>Craniata</taxon>
        <taxon>Vertebrata</taxon>
        <taxon>Euteleostomi</taxon>
        <taxon>Actinopterygii</taxon>
        <taxon>Chondrostei</taxon>
        <taxon>Acipenseriformes</taxon>
        <taxon>Acipenseridae</taxon>
        <taxon>Huso</taxon>
    </lineage>
</organism>
<dbReference type="InterPro" id="IPR027417">
    <property type="entry name" value="P-loop_NTPase"/>
</dbReference>
<evidence type="ECO:0000256" key="4">
    <source>
        <dbReference type="SAM" id="Phobius"/>
    </source>
</evidence>
<protein>
    <recommendedName>
        <fullName evidence="3">Sulfotransferase</fullName>
        <ecNumber evidence="3">2.8.2.-</ecNumber>
    </recommendedName>
</protein>
<evidence type="ECO:0000313" key="7">
    <source>
        <dbReference type="Proteomes" id="UP001369086"/>
    </source>
</evidence>
<dbReference type="Pfam" id="PF00685">
    <property type="entry name" value="Sulfotransfer_1"/>
    <property type="match status" value="1"/>
</dbReference>
<gene>
    <name evidence="6" type="ORF">HHUSO_G9332</name>
</gene>
<dbReference type="SUPFAM" id="SSF52540">
    <property type="entry name" value="P-loop containing nucleoside triphosphate hydrolases"/>
    <property type="match status" value="1"/>
</dbReference>
<dbReference type="Gene3D" id="3.40.50.300">
    <property type="entry name" value="P-loop containing nucleotide triphosphate hydrolases"/>
    <property type="match status" value="1"/>
</dbReference>
<keyword evidence="2 3" id="KW-0808">Transferase</keyword>
<feature type="domain" description="Sulfotransferase" evidence="5">
    <location>
        <begin position="36"/>
        <end position="159"/>
    </location>
</feature>
<dbReference type="EMBL" id="JAHFZB010000007">
    <property type="protein sequence ID" value="KAK6487999.1"/>
    <property type="molecule type" value="Genomic_DNA"/>
</dbReference>